<dbReference type="Proteomes" id="UP000642125">
    <property type="component" value="Unassembled WGS sequence"/>
</dbReference>
<evidence type="ECO:0000313" key="2">
    <source>
        <dbReference type="EMBL" id="GIG36221.1"/>
    </source>
</evidence>
<name>A0A919U3E7_9CELL</name>
<feature type="transmembrane region" description="Helical" evidence="1">
    <location>
        <begin position="34"/>
        <end position="55"/>
    </location>
</feature>
<proteinExistence type="predicted"/>
<dbReference type="RefSeq" id="WP_203668249.1">
    <property type="nucleotide sequence ID" value="NZ_BONO01000010.1"/>
</dbReference>
<accession>A0A919U3E7</accession>
<keyword evidence="1" id="KW-0472">Membrane</keyword>
<dbReference type="AlphaFoldDB" id="A0A919U3E7"/>
<protein>
    <submittedName>
        <fullName evidence="2">Uncharacterized protein</fullName>
    </submittedName>
</protein>
<feature type="transmembrane region" description="Helical" evidence="1">
    <location>
        <begin position="9"/>
        <end position="28"/>
    </location>
</feature>
<comment type="caution">
    <text evidence="2">The sequence shown here is derived from an EMBL/GenBank/DDBJ whole genome shotgun (WGS) entry which is preliminary data.</text>
</comment>
<dbReference type="EMBL" id="BONO01000010">
    <property type="protein sequence ID" value="GIG36221.1"/>
    <property type="molecule type" value="Genomic_DNA"/>
</dbReference>
<evidence type="ECO:0000313" key="3">
    <source>
        <dbReference type="Proteomes" id="UP000642125"/>
    </source>
</evidence>
<organism evidence="2 3">
    <name type="scientific">Cellulomonas pakistanensis</name>
    <dbReference type="NCBI Taxonomy" id="992287"/>
    <lineage>
        <taxon>Bacteria</taxon>
        <taxon>Bacillati</taxon>
        <taxon>Actinomycetota</taxon>
        <taxon>Actinomycetes</taxon>
        <taxon>Micrococcales</taxon>
        <taxon>Cellulomonadaceae</taxon>
        <taxon>Cellulomonas</taxon>
    </lineage>
</organism>
<keyword evidence="1" id="KW-0812">Transmembrane</keyword>
<evidence type="ECO:0000256" key="1">
    <source>
        <dbReference type="SAM" id="Phobius"/>
    </source>
</evidence>
<sequence>MKSLVRKRWFWPVVTSPLAVFGIAALSGRRASGVVSGLGLLGCWALSFMLSRADARAAADPSPKRQLAVAGWAALAVAIALGGLYWGVSLDPAR</sequence>
<gene>
    <name evidence="2" type="ORF">Cpa01nite_16020</name>
</gene>
<feature type="transmembrane region" description="Helical" evidence="1">
    <location>
        <begin position="67"/>
        <end position="88"/>
    </location>
</feature>
<reference evidence="2" key="1">
    <citation type="submission" date="2021-01" db="EMBL/GenBank/DDBJ databases">
        <title>Whole genome shotgun sequence of Cellulomonas pakistanensis NBRC 110800.</title>
        <authorList>
            <person name="Komaki H."/>
            <person name="Tamura T."/>
        </authorList>
    </citation>
    <scope>NUCLEOTIDE SEQUENCE</scope>
    <source>
        <strain evidence="2">NBRC 110800</strain>
    </source>
</reference>
<keyword evidence="1" id="KW-1133">Transmembrane helix</keyword>
<keyword evidence="3" id="KW-1185">Reference proteome</keyword>